<evidence type="ECO:0000313" key="5">
    <source>
        <dbReference type="Proteomes" id="UP001139012"/>
    </source>
</evidence>
<sequence length="228" mass="25709">MRPGQPARRSHDYKRHGTTSLVAPSILRPDGSSASATDFTAPPNFASSSTRPSPRRLDVHLVMDNYATHTTPLIRRWLVKRPRWHVHLTPTSSSWLNQERFFELLTDKNIRRSVYRSIAAVRADIASFIERHNADPKPFPWTNSIERFCRSNALVQDTRLAAAPSVGLCAFGHNVNHGHVLEERPNTVRPAERNRGKNVSTHDHEDKSGQTAQLLATARPLNAEVILH</sequence>
<dbReference type="EMBL" id="JAKLTY010000056">
    <property type="protein sequence ID" value="MCG2632984.1"/>
    <property type="molecule type" value="Genomic_DNA"/>
</dbReference>
<feature type="region of interest" description="Disordered" evidence="1">
    <location>
        <begin position="184"/>
        <end position="215"/>
    </location>
</feature>
<name>A0A9X1UF01_9BRAD</name>
<evidence type="ECO:0000313" key="6">
    <source>
        <dbReference type="Proteomes" id="UP001139054"/>
    </source>
</evidence>
<evidence type="ECO:0000313" key="3">
    <source>
        <dbReference type="EMBL" id="MCG2632984.1"/>
    </source>
</evidence>
<organism evidence="3 6">
    <name type="scientific">Bradyrhizobium zhengyangense</name>
    <dbReference type="NCBI Taxonomy" id="2911009"/>
    <lineage>
        <taxon>Bacteria</taxon>
        <taxon>Pseudomonadati</taxon>
        <taxon>Pseudomonadota</taxon>
        <taxon>Alphaproteobacteria</taxon>
        <taxon>Hyphomicrobiales</taxon>
        <taxon>Nitrobacteraceae</taxon>
        <taxon>Bradyrhizobium</taxon>
    </lineage>
</organism>
<dbReference type="EMBL" id="JAKLUA010000036">
    <property type="protein sequence ID" value="MCG2673174.1"/>
    <property type="molecule type" value="Genomic_DNA"/>
</dbReference>
<feature type="domain" description="Tc1-like transposase DDE" evidence="2">
    <location>
        <begin position="54"/>
        <end position="111"/>
    </location>
</feature>
<dbReference type="Proteomes" id="UP001139054">
    <property type="component" value="Unassembled WGS sequence"/>
</dbReference>
<dbReference type="RefSeq" id="WP_237867167.1">
    <property type="nucleotide sequence ID" value="NZ_JAKLTY010000056.1"/>
</dbReference>
<dbReference type="Proteomes" id="UP001139012">
    <property type="component" value="Unassembled WGS sequence"/>
</dbReference>
<feature type="compositionally biased region" description="Basic and acidic residues" evidence="1">
    <location>
        <begin position="184"/>
        <end position="208"/>
    </location>
</feature>
<reference evidence="3" key="1">
    <citation type="submission" date="2022-01" db="EMBL/GenBank/DDBJ databases">
        <title>Genome sequnece data of strain Bradyrhizobium sp. nov.</title>
        <authorList>
            <person name="Zhang J."/>
        </authorList>
    </citation>
    <scope>NUCLEOTIDE SEQUENCE</scope>
    <source>
        <strain evidence="4">WYCCWR 12774</strain>
        <strain evidence="3">WYCCWR 13023</strain>
    </source>
</reference>
<dbReference type="AlphaFoldDB" id="A0A9X1UF01"/>
<protein>
    <submittedName>
        <fullName evidence="3">Transposase</fullName>
    </submittedName>
</protein>
<evidence type="ECO:0000256" key="1">
    <source>
        <dbReference type="SAM" id="MobiDB-lite"/>
    </source>
</evidence>
<evidence type="ECO:0000259" key="2">
    <source>
        <dbReference type="Pfam" id="PF13358"/>
    </source>
</evidence>
<feature type="region of interest" description="Disordered" evidence="1">
    <location>
        <begin position="1"/>
        <end position="53"/>
    </location>
</feature>
<gene>
    <name evidence="4" type="ORF">L6637_40485</name>
    <name evidence="3" type="ORF">L6654_41165</name>
</gene>
<evidence type="ECO:0000313" key="4">
    <source>
        <dbReference type="EMBL" id="MCG2673174.1"/>
    </source>
</evidence>
<keyword evidence="5" id="KW-1185">Reference proteome</keyword>
<proteinExistence type="predicted"/>
<accession>A0A9X1UF01</accession>
<dbReference type="Pfam" id="PF13358">
    <property type="entry name" value="DDE_3"/>
    <property type="match status" value="1"/>
</dbReference>
<comment type="caution">
    <text evidence="3">The sequence shown here is derived from an EMBL/GenBank/DDBJ whole genome shotgun (WGS) entry which is preliminary data.</text>
</comment>
<dbReference type="InterPro" id="IPR038717">
    <property type="entry name" value="Tc1-like_DDE_dom"/>
</dbReference>